<comment type="caution">
    <text evidence="1">The sequence shown here is derived from an EMBL/GenBank/DDBJ whole genome shotgun (WGS) entry which is preliminary data.</text>
</comment>
<name>A0A9X1FYE0_9RHOB</name>
<keyword evidence="2" id="KW-1185">Reference proteome</keyword>
<organism evidence="1 2">
    <name type="scientific">Roseobacter insulae</name>
    <dbReference type="NCBI Taxonomy" id="2859783"/>
    <lineage>
        <taxon>Bacteria</taxon>
        <taxon>Pseudomonadati</taxon>
        <taxon>Pseudomonadota</taxon>
        <taxon>Alphaproteobacteria</taxon>
        <taxon>Rhodobacterales</taxon>
        <taxon>Roseobacteraceae</taxon>
        <taxon>Roseobacter</taxon>
    </lineage>
</organism>
<dbReference type="AlphaFoldDB" id="A0A9X1FYE0"/>
<dbReference type="RefSeq" id="WP_219504686.1">
    <property type="nucleotide sequence ID" value="NZ_JAHXDN010000004.1"/>
</dbReference>
<gene>
    <name evidence="1" type="ORF">KX928_16100</name>
</gene>
<protein>
    <recommendedName>
        <fullName evidence="3">4Fe-4S ferredoxin-type domain-containing protein</fullName>
    </recommendedName>
</protein>
<proteinExistence type="predicted"/>
<evidence type="ECO:0000313" key="2">
    <source>
        <dbReference type="Proteomes" id="UP001138661"/>
    </source>
</evidence>
<evidence type="ECO:0008006" key="3">
    <source>
        <dbReference type="Google" id="ProtNLM"/>
    </source>
</evidence>
<sequence>MKTPTAKTPQTPRPNCIGCTDCQGLCREIVDLAFLPETVLHRSAASP</sequence>
<dbReference type="EMBL" id="JAHXDN010000004">
    <property type="protein sequence ID" value="MBW4709315.1"/>
    <property type="molecule type" value="Genomic_DNA"/>
</dbReference>
<evidence type="ECO:0000313" key="1">
    <source>
        <dbReference type="EMBL" id="MBW4709315.1"/>
    </source>
</evidence>
<dbReference type="Proteomes" id="UP001138661">
    <property type="component" value="Unassembled WGS sequence"/>
</dbReference>
<accession>A0A9X1FYE0</accession>
<reference evidence="1" key="1">
    <citation type="submission" date="2021-07" db="EMBL/GenBank/DDBJ databases">
        <title>Roseobacter insulae sp. nov., isolated from a tidal flat.</title>
        <authorList>
            <person name="Park S."/>
            <person name="Yoon J.-H."/>
        </authorList>
    </citation>
    <scope>NUCLEOTIDE SEQUENCE</scope>
    <source>
        <strain evidence="1">YSTF-M11</strain>
    </source>
</reference>